<comment type="caution">
    <text evidence="3">The sequence shown here is derived from an EMBL/GenBank/DDBJ whole genome shotgun (WGS) entry which is preliminary data.</text>
</comment>
<name>A0A6L8MLV1_9BURK</name>
<feature type="chain" id="PRO_5026991450" evidence="1">
    <location>
        <begin position="21"/>
        <end position="204"/>
    </location>
</feature>
<dbReference type="Proteomes" id="UP000449678">
    <property type="component" value="Unassembled WGS sequence"/>
</dbReference>
<keyword evidence="1" id="KW-0732">Signal</keyword>
<feature type="signal peptide" evidence="1">
    <location>
        <begin position="1"/>
        <end position="20"/>
    </location>
</feature>
<keyword evidence="4" id="KW-1185">Reference proteome</keyword>
<accession>A0A6L8MLV1</accession>
<dbReference type="EMBL" id="WWCO01000017">
    <property type="protein sequence ID" value="MYM36672.1"/>
    <property type="molecule type" value="Genomic_DNA"/>
</dbReference>
<gene>
    <name evidence="2" type="ORF">GTP38_20280</name>
    <name evidence="3" type="ORF">GTP44_16960</name>
</gene>
<organism evidence="3 5">
    <name type="scientific">Duganella lactea</name>
    <dbReference type="NCBI Taxonomy" id="2692173"/>
    <lineage>
        <taxon>Bacteria</taxon>
        <taxon>Pseudomonadati</taxon>
        <taxon>Pseudomonadota</taxon>
        <taxon>Betaproteobacteria</taxon>
        <taxon>Burkholderiales</taxon>
        <taxon>Oxalobacteraceae</taxon>
        <taxon>Telluria group</taxon>
        <taxon>Duganella</taxon>
    </lineage>
</organism>
<sequence length="204" mass="22510">MYRKKLEFVRRLIAFTPAMAAVVMTAGCAGVATQPEQEQAAPEKQLPPLEAKQARILMRSTGMPMNVNYSVSTSEQSCKEFKDVGVVRDKGEKVLLSWIVKLGEKLSSVPDQLDTVVPAGQSVQVAGWGNWQDSRSKGNCGPEIMSFQPKDQHTYLVEFVWRGTSSCASRVQDVTDAAAKVAVQAERKVCPRSFMDIWLNRSGL</sequence>
<evidence type="ECO:0000256" key="1">
    <source>
        <dbReference type="SAM" id="SignalP"/>
    </source>
</evidence>
<evidence type="ECO:0000313" key="4">
    <source>
        <dbReference type="Proteomes" id="UP000449678"/>
    </source>
</evidence>
<evidence type="ECO:0000313" key="2">
    <source>
        <dbReference type="EMBL" id="MYM36672.1"/>
    </source>
</evidence>
<dbReference type="AlphaFoldDB" id="A0A6L8MLV1"/>
<dbReference type="RefSeq" id="WP_160992033.1">
    <property type="nucleotide sequence ID" value="NZ_WWCO01000017.1"/>
</dbReference>
<reference evidence="4 5" key="1">
    <citation type="submission" date="2019-12" db="EMBL/GenBank/DDBJ databases">
        <title>Novel species isolated from a subtropical stream in China.</title>
        <authorList>
            <person name="Lu H."/>
        </authorList>
    </citation>
    <scope>NUCLEOTIDE SEQUENCE [LARGE SCALE GENOMIC DNA]</scope>
    <source>
        <strain evidence="3 5">FT50W</strain>
        <strain evidence="2 4">FT94W</strain>
    </source>
</reference>
<evidence type="ECO:0000313" key="5">
    <source>
        <dbReference type="Proteomes" id="UP000474565"/>
    </source>
</evidence>
<dbReference type="Proteomes" id="UP000474565">
    <property type="component" value="Unassembled WGS sequence"/>
</dbReference>
<protein>
    <submittedName>
        <fullName evidence="3">Uncharacterized protein</fullName>
    </submittedName>
</protein>
<evidence type="ECO:0000313" key="3">
    <source>
        <dbReference type="EMBL" id="MYM83639.1"/>
    </source>
</evidence>
<proteinExistence type="predicted"/>
<dbReference type="EMBL" id="WWCP01000021">
    <property type="protein sequence ID" value="MYM83639.1"/>
    <property type="molecule type" value="Genomic_DNA"/>
</dbReference>
<dbReference type="PROSITE" id="PS51257">
    <property type="entry name" value="PROKAR_LIPOPROTEIN"/>
    <property type="match status" value="1"/>
</dbReference>